<evidence type="ECO:0000313" key="2">
    <source>
        <dbReference type="Proteomes" id="UP000767291"/>
    </source>
</evidence>
<proteinExistence type="predicted"/>
<comment type="caution">
    <text evidence="1">The sequence shown here is derived from an EMBL/GenBank/DDBJ whole genome shotgun (WGS) entry which is preliminary data.</text>
</comment>
<dbReference type="Pfam" id="PF20765">
    <property type="entry name" value="Phage_tail_terminator_8"/>
    <property type="match status" value="1"/>
</dbReference>
<dbReference type="InterPro" id="IPR049254">
    <property type="entry name" value="Phage_tail_terminator"/>
</dbReference>
<keyword evidence="2" id="KW-1185">Reference proteome</keyword>
<protein>
    <submittedName>
        <fullName evidence="1">Uncharacterized protein</fullName>
    </submittedName>
</protein>
<sequence length="79" mass="9164">MYFPGSEDTNSEINSVTEDLFEGLEVIELLNGELNRGSSMHAETVDDKLHFFVNYNVLVRKVEQYEELGDLELRINIKR</sequence>
<gene>
    <name evidence="1" type="ORF">J2Z43_001801</name>
</gene>
<dbReference type="EMBL" id="JAGGJX010000003">
    <property type="protein sequence ID" value="MBP1855406.1"/>
    <property type="molecule type" value="Genomic_DNA"/>
</dbReference>
<organism evidence="1 2">
    <name type="scientific">Metaclostridioides mangenotii</name>
    <dbReference type="NCBI Taxonomy" id="1540"/>
    <lineage>
        <taxon>Bacteria</taxon>
        <taxon>Bacillati</taxon>
        <taxon>Bacillota</taxon>
        <taxon>Clostridia</taxon>
        <taxon>Peptostreptococcales</taxon>
        <taxon>Peptostreptococcaceae</taxon>
        <taxon>Metaclostridioides</taxon>
    </lineage>
</organism>
<name>A0ABS4EBT6_9FIRM</name>
<accession>A0ABS4EBT6</accession>
<dbReference type="Proteomes" id="UP000767291">
    <property type="component" value="Unassembled WGS sequence"/>
</dbReference>
<reference evidence="1 2" key="1">
    <citation type="submission" date="2021-03" db="EMBL/GenBank/DDBJ databases">
        <title>Genomic Encyclopedia of Type Strains, Phase IV (KMG-IV): sequencing the most valuable type-strain genomes for metagenomic binning, comparative biology and taxonomic classification.</title>
        <authorList>
            <person name="Goeker M."/>
        </authorList>
    </citation>
    <scope>NUCLEOTIDE SEQUENCE [LARGE SCALE GENOMIC DNA]</scope>
    <source>
        <strain evidence="1 2">DSM 1289</strain>
    </source>
</reference>
<evidence type="ECO:0000313" key="1">
    <source>
        <dbReference type="EMBL" id="MBP1855406.1"/>
    </source>
</evidence>